<proteinExistence type="predicted"/>
<comment type="caution">
    <text evidence="1">The sequence shown here is derived from an EMBL/GenBank/DDBJ whole genome shotgun (WGS) entry which is preliminary data.</text>
</comment>
<dbReference type="Proteomes" id="UP000187203">
    <property type="component" value="Unassembled WGS sequence"/>
</dbReference>
<evidence type="ECO:0000313" key="2">
    <source>
        <dbReference type="Proteomes" id="UP000187203"/>
    </source>
</evidence>
<reference evidence="2" key="1">
    <citation type="submission" date="2013-09" db="EMBL/GenBank/DDBJ databases">
        <title>Corchorus olitorius genome sequencing.</title>
        <authorList>
            <person name="Alam M."/>
            <person name="Haque M.S."/>
            <person name="Islam M.S."/>
            <person name="Emdad E.M."/>
            <person name="Islam M.M."/>
            <person name="Ahmed B."/>
            <person name="Halim A."/>
            <person name="Hossen Q.M.M."/>
            <person name="Hossain M.Z."/>
            <person name="Ahmed R."/>
            <person name="Khan M.M."/>
            <person name="Islam R."/>
            <person name="Rashid M.M."/>
            <person name="Khan S.A."/>
            <person name="Rahman M.S."/>
            <person name="Alam M."/>
            <person name="Yahiya A.S."/>
            <person name="Khan M.S."/>
            <person name="Azam M.S."/>
            <person name="Haque T."/>
            <person name="Lashkar M.Z.H."/>
            <person name="Akhand A.I."/>
            <person name="Morshed G."/>
            <person name="Roy S."/>
            <person name="Uddin K.S."/>
            <person name="Rabeya T."/>
            <person name="Hossain A.S."/>
            <person name="Chowdhury A."/>
            <person name="Snigdha A.R."/>
            <person name="Mortoza M.S."/>
            <person name="Matin S.A."/>
            <person name="Hoque S.M.E."/>
            <person name="Islam M.K."/>
            <person name="Roy D.K."/>
            <person name="Haider R."/>
            <person name="Moosa M.M."/>
            <person name="Elias S.M."/>
            <person name="Hasan A.M."/>
            <person name="Jahan S."/>
            <person name="Shafiuddin M."/>
            <person name="Mahmood N."/>
            <person name="Shommy N.S."/>
        </authorList>
    </citation>
    <scope>NUCLEOTIDE SEQUENCE [LARGE SCALE GENOMIC DNA]</scope>
    <source>
        <strain evidence="2">cv. O-4</strain>
    </source>
</reference>
<protein>
    <submittedName>
        <fullName evidence="1">Uncharacterized protein</fullName>
    </submittedName>
</protein>
<gene>
    <name evidence="1" type="ORF">COLO4_04922</name>
</gene>
<keyword evidence="2" id="KW-1185">Reference proteome</keyword>
<accession>A0A1R3KSC2</accession>
<evidence type="ECO:0000313" key="1">
    <source>
        <dbReference type="EMBL" id="OMP09992.1"/>
    </source>
</evidence>
<name>A0A1R3KSC2_9ROSI</name>
<organism evidence="1 2">
    <name type="scientific">Corchorus olitorius</name>
    <dbReference type="NCBI Taxonomy" id="93759"/>
    <lineage>
        <taxon>Eukaryota</taxon>
        <taxon>Viridiplantae</taxon>
        <taxon>Streptophyta</taxon>
        <taxon>Embryophyta</taxon>
        <taxon>Tracheophyta</taxon>
        <taxon>Spermatophyta</taxon>
        <taxon>Magnoliopsida</taxon>
        <taxon>eudicotyledons</taxon>
        <taxon>Gunneridae</taxon>
        <taxon>Pentapetalae</taxon>
        <taxon>rosids</taxon>
        <taxon>malvids</taxon>
        <taxon>Malvales</taxon>
        <taxon>Malvaceae</taxon>
        <taxon>Grewioideae</taxon>
        <taxon>Apeibeae</taxon>
        <taxon>Corchorus</taxon>
    </lineage>
</organism>
<sequence length="76" mass="8588">MMAMENGKSFRGSCEREIIRDQGWSGGCGEMRFEMIRCVGGESVFRGQVRASEDEIVFPTLERANGWDAGNLDEMY</sequence>
<dbReference type="EMBL" id="AWUE01012081">
    <property type="protein sequence ID" value="OMP09992.1"/>
    <property type="molecule type" value="Genomic_DNA"/>
</dbReference>
<dbReference type="AlphaFoldDB" id="A0A1R3KSC2"/>